<dbReference type="Pfam" id="PF01594">
    <property type="entry name" value="AI-2E_transport"/>
    <property type="match status" value="1"/>
</dbReference>
<keyword evidence="7 8" id="KW-0472">Membrane</keyword>
<feature type="transmembrane region" description="Helical" evidence="8">
    <location>
        <begin position="34"/>
        <end position="52"/>
    </location>
</feature>
<dbReference type="RefSeq" id="WP_021284379.1">
    <property type="nucleotide sequence ID" value="NZ_JAGGLL010000001.1"/>
</dbReference>
<protein>
    <submittedName>
        <fullName evidence="9">PurR-regulated permease PerM</fullName>
    </submittedName>
</protein>
<evidence type="ECO:0000256" key="3">
    <source>
        <dbReference type="ARBA" id="ARBA00022448"/>
    </source>
</evidence>
<keyword evidence="3" id="KW-0813">Transport</keyword>
<reference evidence="9 10" key="1">
    <citation type="submission" date="2021-03" db="EMBL/GenBank/DDBJ databases">
        <title>Genomic Encyclopedia of Type Strains, Phase IV (KMG-IV): sequencing the most valuable type-strain genomes for metagenomic binning, comparative biology and taxonomic classification.</title>
        <authorList>
            <person name="Goeker M."/>
        </authorList>
    </citation>
    <scope>NUCLEOTIDE SEQUENCE [LARGE SCALE GENOMIC DNA]</scope>
    <source>
        <strain evidence="9 10">DSM 28650</strain>
    </source>
</reference>
<gene>
    <name evidence="9" type="ORF">J2Z44_000185</name>
</gene>
<feature type="transmembrane region" description="Helical" evidence="8">
    <location>
        <begin position="300"/>
        <end position="327"/>
    </location>
</feature>
<evidence type="ECO:0000313" key="9">
    <source>
        <dbReference type="EMBL" id="MBP2020404.1"/>
    </source>
</evidence>
<evidence type="ECO:0000256" key="5">
    <source>
        <dbReference type="ARBA" id="ARBA00022692"/>
    </source>
</evidence>
<keyword evidence="6 8" id="KW-1133">Transmembrane helix</keyword>
<evidence type="ECO:0000256" key="8">
    <source>
        <dbReference type="SAM" id="Phobius"/>
    </source>
</evidence>
<keyword evidence="4" id="KW-1003">Cell membrane</keyword>
<evidence type="ECO:0000256" key="1">
    <source>
        <dbReference type="ARBA" id="ARBA00004651"/>
    </source>
</evidence>
<keyword evidence="5 8" id="KW-0812">Transmembrane</keyword>
<evidence type="ECO:0000256" key="4">
    <source>
        <dbReference type="ARBA" id="ARBA00022475"/>
    </source>
</evidence>
<evidence type="ECO:0000256" key="2">
    <source>
        <dbReference type="ARBA" id="ARBA00009773"/>
    </source>
</evidence>
<proteinExistence type="inferred from homology"/>
<comment type="similarity">
    <text evidence="2">Belongs to the autoinducer-2 exporter (AI-2E) (TC 2.A.86) family.</text>
</comment>
<comment type="subcellular location">
    <subcellularLocation>
        <location evidence="1">Cell membrane</location>
        <topology evidence="1">Multi-pass membrane protein</topology>
    </subcellularLocation>
</comment>
<accession>A0ABS4K122</accession>
<comment type="caution">
    <text evidence="9">The sequence shown here is derived from an EMBL/GenBank/DDBJ whole genome shotgun (WGS) entry which is preliminary data.</text>
</comment>
<dbReference type="PANTHER" id="PTHR21716:SF53">
    <property type="entry name" value="PERMEASE PERM-RELATED"/>
    <property type="match status" value="1"/>
</dbReference>
<evidence type="ECO:0000256" key="6">
    <source>
        <dbReference type="ARBA" id="ARBA00022989"/>
    </source>
</evidence>
<dbReference type="PANTHER" id="PTHR21716">
    <property type="entry name" value="TRANSMEMBRANE PROTEIN"/>
    <property type="match status" value="1"/>
</dbReference>
<dbReference type="InterPro" id="IPR002549">
    <property type="entry name" value="AI-2E-like"/>
</dbReference>
<evidence type="ECO:0000313" key="10">
    <source>
        <dbReference type="Proteomes" id="UP001519308"/>
    </source>
</evidence>
<dbReference type="EMBL" id="JAGGLL010000001">
    <property type="protein sequence ID" value="MBP2020404.1"/>
    <property type="molecule type" value="Genomic_DNA"/>
</dbReference>
<keyword evidence="10" id="KW-1185">Reference proteome</keyword>
<feature type="transmembrane region" description="Helical" evidence="8">
    <location>
        <begin position="12"/>
        <end position="28"/>
    </location>
</feature>
<feature type="transmembrane region" description="Helical" evidence="8">
    <location>
        <begin position="255"/>
        <end position="279"/>
    </location>
</feature>
<feature type="transmembrane region" description="Helical" evidence="8">
    <location>
        <begin position="205"/>
        <end position="224"/>
    </location>
</feature>
<organism evidence="9 10">
    <name type="scientific">Clostridium punense</name>
    <dbReference type="NCBI Taxonomy" id="1054297"/>
    <lineage>
        <taxon>Bacteria</taxon>
        <taxon>Bacillati</taxon>
        <taxon>Bacillota</taxon>
        <taxon>Clostridia</taxon>
        <taxon>Eubacteriales</taxon>
        <taxon>Clostridiaceae</taxon>
        <taxon>Clostridium</taxon>
    </lineage>
</organism>
<evidence type="ECO:0000256" key="7">
    <source>
        <dbReference type="ARBA" id="ARBA00023136"/>
    </source>
</evidence>
<name>A0ABS4K122_9CLOT</name>
<dbReference type="Proteomes" id="UP001519308">
    <property type="component" value="Unassembled WGS sequence"/>
</dbReference>
<sequence length="341" mass="38996">MRKIKFKYKNILVTLAFIVLVIFLIWKFPIFLELFGVILISFIIAYSLRPFYKVFLRYGLNKKLSAIIVITLILLAMALIFILLIPSIYKESTNMGNTINEFKDYFNRFSLDKFEFTKNEFVREALNNIYIKIRAGMQGFITETINTAIKLGENILLIFIIPTLVYFFLCDDEKILNGVIRYVPMDSRNIVRRALVHIDKVLERYIITQFQLCGIVGVLTYIILIFSGIKFAFALSLINAIFNIIPYFGPLIGGVPIVILASFTSIQKAIWVAIWLNLVQQIEGNVVGPKMMGDSVSSHPLTILLLLLIGGSLGGIIGMIIVVPLWVMVKILYEDLDYYLY</sequence>
<feature type="transmembrane region" description="Helical" evidence="8">
    <location>
        <begin position="64"/>
        <end position="89"/>
    </location>
</feature>